<reference evidence="1" key="1">
    <citation type="journal article" date="2015" name="Nature">
        <title>Complex archaea that bridge the gap between prokaryotes and eukaryotes.</title>
        <authorList>
            <person name="Spang A."/>
            <person name="Saw J.H."/>
            <person name="Jorgensen S.L."/>
            <person name="Zaremba-Niedzwiedzka K."/>
            <person name="Martijn J."/>
            <person name="Lind A.E."/>
            <person name="van Eijk R."/>
            <person name="Schleper C."/>
            <person name="Guy L."/>
            <person name="Ettema T.J."/>
        </authorList>
    </citation>
    <scope>NUCLEOTIDE SEQUENCE</scope>
</reference>
<feature type="non-terminal residue" evidence="1">
    <location>
        <position position="1"/>
    </location>
</feature>
<organism evidence="1">
    <name type="scientific">marine sediment metagenome</name>
    <dbReference type="NCBI Taxonomy" id="412755"/>
    <lineage>
        <taxon>unclassified sequences</taxon>
        <taxon>metagenomes</taxon>
        <taxon>ecological metagenomes</taxon>
    </lineage>
</organism>
<accession>A0A0F9J6C3</accession>
<gene>
    <name evidence="1" type="ORF">LCGC14_1794280</name>
</gene>
<evidence type="ECO:0000313" key="1">
    <source>
        <dbReference type="EMBL" id="KKM01446.1"/>
    </source>
</evidence>
<protein>
    <submittedName>
        <fullName evidence="1">Uncharacterized protein</fullName>
    </submittedName>
</protein>
<comment type="caution">
    <text evidence="1">The sequence shown here is derived from an EMBL/GenBank/DDBJ whole genome shotgun (WGS) entry which is preliminary data.</text>
</comment>
<name>A0A0F9J6C3_9ZZZZ</name>
<dbReference type="AlphaFoldDB" id="A0A0F9J6C3"/>
<dbReference type="EMBL" id="LAZR01017194">
    <property type="protein sequence ID" value="KKM01446.1"/>
    <property type="molecule type" value="Genomic_DNA"/>
</dbReference>
<proteinExistence type="predicted"/>
<sequence length="92" mass="10305">GIVGGVGIVGGRGRVGWDILFKYGDFIMTGMTRKESELFLKVFELLKSKNLELSIKPIDVGWRIVLSNQKGPCHISEGMLFQILRGILEREL</sequence>